<name>A0A4W3HRK4_CALMI</name>
<dbReference type="Pfam" id="PF13765">
    <property type="entry name" value="PRY"/>
    <property type="match status" value="1"/>
</dbReference>
<dbReference type="InterPro" id="IPR001870">
    <property type="entry name" value="B30.2/SPRY"/>
</dbReference>
<dbReference type="Gene3D" id="3.30.40.10">
    <property type="entry name" value="Zinc/RING finger domain, C3HC4 (zinc finger)"/>
    <property type="match status" value="1"/>
</dbReference>
<dbReference type="GO" id="GO:0008270">
    <property type="term" value="F:zinc ion binding"/>
    <property type="evidence" value="ECO:0007669"/>
    <property type="project" value="UniProtKB-KW"/>
</dbReference>
<keyword evidence="2 4" id="KW-0863">Zinc-finger</keyword>
<sequence length="386" mass="44847">REEKMASRLQVESWTDAIICPICLDFLTDPLILDCGHNSFRSCITMSWEKQEENSSREFNVDTTKTAIIRHCDKHREEIKLFCETHKKLLCVVYRDAPEHRGHSFLPIDVAVETYKVTVLSVGIRSVSTSYFHIKYFYSVYLFQDQVKSSFASPTLRKETPLQAEAKQREQISQNKISRISDTFWAVSVCLFILCVHRVMSQCLWLLCVYVVMSQYLWPMQYTAWRQMIHCISPANPEFILSEILTSVRHGDKPQQLPDSLKSFSLYANVLGSEGFTSGRLYWEVQVANTADWTVGLARLVNRKGKVALTPENGYWTLWLRNGNRYELGVYHNCERGHVTFCNADNMSHLYNFTQTFTEKRYPHVSRCLNDGGKYIEPLRICRVTL</sequence>
<dbReference type="Ensembl" id="ENSCMIT00000017987.1">
    <property type="protein sequence ID" value="ENSCMIP00000017647.1"/>
    <property type="gene ID" value="ENSCMIG00000008402.1"/>
</dbReference>
<feature type="domain" description="B box-type" evidence="5">
    <location>
        <begin position="72"/>
        <end position="108"/>
    </location>
</feature>
<evidence type="ECO:0000256" key="2">
    <source>
        <dbReference type="ARBA" id="ARBA00022771"/>
    </source>
</evidence>
<dbReference type="InterPro" id="IPR003877">
    <property type="entry name" value="SPRY_dom"/>
</dbReference>
<dbReference type="Pfam" id="PF00643">
    <property type="entry name" value="zf-B_box"/>
    <property type="match status" value="1"/>
</dbReference>
<dbReference type="InterPro" id="IPR013320">
    <property type="entry name" value="ConA-like_dom_sf"/>
</dbReference>
<dbReference type="PRINTS" id="PR01407">
    <property type="entry name" value="BUTYPHLNCDUF"/>
</dbReference>
<evidence type="ECO:0000259" key="6">
    <source>
        <dbReference type="PROSITE" id="PS50188"/>
    </source>
</evidence>
<dbReference type="SMART" id="SM00336">
    <property type="entry name" value="BBOX"/>
    <property type="match status" value="1"/>
</dbReference>
<dbReference type="Pfam" id="PF00622">
    <property type="entry name" value="SPRY"/>
    <property type="match status" value="1"/>
</dbReference>
<evidence type="ECO:0000259" key="5">
    <source>
        <dbReference type="PROSITE" id="PS50119"/>
    </source>
</evidence>
<dbReference type="CDD" id="cd13733">
    <property type="entry name" value="SPRY_PRY_C-I_1"/>
    <property type="match status" value="1"/>
</dbReference>
<reference evidence="7" key="4">
    <citation type="submission" date="2025-08" db="UniProtKB">
        <authorList>
            <consortium name="Ensembl"/>
        </authorList>
    </citation>
    <scope>IDENTIFICATION</scope>
</reference>
<proteinExistence type="predicted"/>
<dbReference type="InterPro" id="IPR013083">
    <property type="entry name" value="Znf_RING/FYVE/PHD"/>
</dbReference>
<dbReference type="InterPro" id="IPR000315">
    <property type="entry name" value="Znf_B-box"/>
</dbReference>
<dbReference type="SUPFAM" id="SSF57845">
    <property type="entry name" value="B-box zinc-binding domain"/>
    <property type="match status" value="1"/>
</dbReference>
<evidence type="ECO:0000256" key="4">
    <source>
        <dbReference type="PROSITE-ProRule" id="PRU00024"/>
    </source>
</evidence>
<evidence type="ECO:0000313" key="8">
    <source>
        <dbReference type="Proteomes" id="UP000314986"/>
    </source>
</evidence>
<reference evidence="8" key="1">
    <citation type="journal article" date="2006" name="Science">
        <title>Ancient noncoding elements conserved in the human genome.</title>
        <authorList>
            <person name="Venkatesh B."/>
            <person name="Kirkness E.F."/>
            <person name="Loh Y.H."/>
            <person name="Halpern A.L."/>
            <person name="Lee A.P."/>
            <person name="Johnson J."/>
            <person name="Dandona N."/>
            <person name="Viswanathan L.D."/>
            <person name="Tay A."/>
            <person name="Venter J.C."/>
            <person name="Strausberg R.L."/>
            <person name="Brenner S."/>
        </authorList>
    </citation>
    <scope>NUCLEOTIDE SEQUENCE [LARGE SCALE GENOMIC DNA]</scope>
</reference>
<dbReference type="PROSITE" id="PS50119">
    <property type="entry name" value="ZF_BBOX"/>
    <property type="match status" value="1"/>
</dbReference>
<evidence type="ECO:0000313" key="7">
    <source>
        <dbReference type="Ensembl" id="ENSCMIP00000017647.1"/>
    </source>
</evidence>
<dbReference type="SUPFAM" id="SSF57850">
    <property type="entry name" value="RING/U-box"/>
    <property type="match status" value="1"/>
</dbReference>
<dbReference type="InterPro" id="IPR006574">
    <property type="entry name" value="PRY"/>
</dbReference>
<dbReference type="PROSITE" id="PS50188">
    <property type="entry name" value="B302_SPRY"/>
    <property type="match status" value="1"/>
</dbReference>
<keyword evidence="8" id="KW-1185">Reference proteome</keyword>
<dbReference type="InParanoid" id="A0A4W3HRK4"/>
<dbReference type="PANTHER" id="PTHR24103">
    <property type="entry name" value="E3 UBIQUITIN-PROTEIN LIGASE TRIM"/>
    <property type="match status" value="1"/>
</dbReference>
<reference evidence="8" key="2">
    <citation type="journal article" date="2007" name="PLoS Biol.">
        <title>Survey sequencing and comparative analysis of the elephant shark (Callorhinchus milii) genome.</title>
        <authorList>
            <person name="Venkatesh B."/>
            <person name="Kirkness E.F."/>
            <person name="Loh Y.H."/>
            <person name="Halpern A.L."/>
            <person name="Lee A.P."/>
            <person name="Johnson J."/>
            <person name="Dandona N."/>
            <person name="Viswanathan L.D."/>
            <person name="Tay A."/>
            <person name="Venter J.C."/>
            <person name="Strausberg R.L."/>
            <person name="Brenner S."/>
        </authorList>
    </citation>
    <scope>NUCLEOTIDE SEQUENCE [LARGE SCALE GENOMIC DNA]</scope>
</reference>
<accession>A0A4W3HRK4</accession>
<evidence type="ECO:0008006" key="9">
    <source>
        <dbReference type="Google" id="ProtNLM"/>
    </source>
</evidence>
<reference evidence="8" key="3">
    <citation type="journal article" date="2014" name="Nature">
        <title>Elephant shark genome provides unique insights into gnathostome evolution.</title>
        <authorList>
            <consortium name="International Elephant Shark Genome Sequencing Consortium"/>
            <person name="Venkatesh B."/>
            <person name="Lee A.P."/>
            <person name="Ravi V."/>
            <person name="Maurya A.K."/>
            <person name="Lian M.M."/>
            <person name="Swann J.B."/>
            <person name="Ohta Y."/>
            <person name="Flajnik M.F."/>
            <person name="Sutoh Y."/>
            <person name="Kasahara M."/>
            <person name="Hoon S."/>
            <person name="Gangu V."/>
            <person name="Roy S.W."/>
            <person name="Irimia M."/>
            <person name="Korzh V."/>
            <person name="Kondrychyn I."/>
            <person name="Lim Z.W."/>
            <person name="Tay B.H."/>
            <person name="Tohari S."/>
            <person name="Kong K.W."/>
            <person name="Ho S."/>
            <person name="Lorente-Galdos B."/>
            <person name="Quilez J."/>
            <person name="Marques-Bonet T."/>
            <person name="Raney B.J."/>
            <person name="Ingham P.W."/>
            <person name="Tay A."/>
            <person name="Hillier L.W."/>
            <person name="Minx P."/>
            <person name="Boehm T."/>
            <person name="Wilson R.K."/>
            <person name="Brenner S."/>
            <person name="Warren W.C."/>
        </authorList>
    </citation>
    <scope>NUCLEOTIDE SEQUENCE [LARGE SCALE GENOMIC DNA]</scope>
</reference>
<reference evidence="7" key="5">
    <citation type="submission" date="2025-09" db="UniProtKB">
        <authorList>
            <consortium name="Ensembl"/>
        </authorList>
    </citation>
    <scope>IDENTIFICATION</scope>
</reference>
<dbReference type="SMART" id="SM00589">
    <property type="entry name" value="PRY"/>
    <property type="match status" value="1"/>
</dbReference>
<keyword evidence="3" id="KW-0862">Zinc</keyword>
<dbReference type="InterPro" id="IPR003879">
    <property type="entry name" value="Butyrophylin_SPRY"/>
</dbReference>
<dbReference type="GeneTree" id="ENSGT00940000158537"/>
<dbReference type="Gene3D" id="2.60.120.920">
    <property type="match status" value="1"/>
</dbReference>
<dbReference type="Gene3D" id="3.30.160.60">
    <property type="entry name" value="Classic Zinc Finger"/>
    <property type="match status" value="1"/>
</dbReference>
<dbReference type="SMART" id="SM00449">
    <property type="entry name" value="SPRY"/>
    <property type="match status" value="1"/>
</dbReference>
<dbReference type="InterPro" id="IPR050143">
    <property type="entry name" value="TRIM/RBCC"/>
</dbReference>
<dbReference type="SUPFAM" id="SSF49899">
    <property type="entry name" value="Concanavalin A-like lectins/glucanases"/>
    <property type="match status" value="1"/>
</dbReference>
<feature type="domain" description="B30.2/SPRY" evidence="6">
    <location>
        <begin position="208"/>
        <end position="386"/>
    </location>
</feature>
<dbReference type="CDD" id="cd19800">
    <property type="entry name" value="Bbox2_xNF7-like"/>
    <property type="match status" value="1"/>
</dbReference>
<dbReference type="AlphaFoldDB" id="A0A4W3HRK4"/>
<keyword evidence="1" id="KW-0479">Metal-binding</keyword>
<evidence type="ECO:0000256" key="1">
    <source>
        <dbReference type="ARBA" id="ARBA00022723"/>
    </source>
</evidence>
<dbReference type="Pfam" id="PF15227">
    <property type="entry name" value="zf-C3HC4_4"/>
    <property type="match status" value="1"/>
</dbReference>
<evidence type="ECO:0000256" key="3">
    <source>
        <dbReference type="ARBA" id="ARBA00022833"/>
    </source>
</evidence>
<dbReference type="Proteomes" id="UP000314986">
    <property type="component" value="Unassembled WGS sequence"/>
</dbReference>
<organism evidence="7 8">
    <name type="scientific">Callorhinchus milii</name>
    <name type="common">Ghost shark</name>
    <dbReference type="NCBI Taxonomy" id="7868"/>
    <lineage>
        <taxon>Eukaryota</taxon>
        <taxon>Metazoa</taxon>
        <taxon>Chordata</taxon>
        <taxon>Craniata</taxon>
        <taxon>Vertebrata</taxon>
        <taxon>Chondrichthyes</taxon>
        <taxon>Holocephali</taxon>
        <taxon>Chimaeriformes</taxon>
        <taxon>Callorhinchidae</taxon>
        <taxon>Callorhinchus</taxon>
    </lineage>
</organism>
<protein>
    <recommendedName>
        <fullName evidence="9">B30.2/SPRY domain-containing protein</fullName>
    </recommendedName>
</protein>
<dbReference type="InterPro" id="IPR043136">
    <property type="entry name" value="B30.2/SPRY_sf"/>
</dbReference>